<feature type="transmembrane region" description="Helical" evidence="6">
    <location>
        <begin position="164"/>
        <end position="183"/>
    </location>
</feature>
<keyword evidence="3 6" id="KW-0812">Transmembrane</keyword>
<feature type="transmembrane region" description="Helical" evidence="6">
    <location>
        <begin position="275"/>
        <end position="301"/>
    </location>
</feature>
<feature type="transmembrane region" description="Helical" evidence="6">
    <location>
        <begin position="235"/>
        <end position="255"/>
    </location>
</feature>
<dbReference type="AlphaFoldDB" id="A0A4P2VGL5"/>
<dbReference type="InterPro" id="IPR017039">
    <property type="entry name" value="Virul_fac_BrkB"/>
</dbReference>
<protein>
    <submittedName>
        <fullName evidence="7">UPF0761 membrane protein</fullName>
    </submittedName>
</protein>
<keyword evidence="2" id="KW-1003">Cell membrane</keyword>
<feature type="transmembrane region" description="Helical" evidence="6">
    <location>
        <begin position="60"/>
        <end position="79"/>
    </location>
</feature>
<dbReference type="Pfam" id="PF03631">
    <property type="entry name" value="Virul_fac_BrkB"/>
    <property type="match status" value="1"/>
</dbReference>
<dbReference type="PANTHER" id="PTHR30213">
    <property type="entry name" value="INNER MEMBRANE PROTEIN YHJD"/>
    <property type="match status" value="1"/>
</dbReference>
<dbReference type="Proteomes" id="UP000291236">
    <property type="component" value="Chromosome"/>
</dbReference>
<reference evidence="7 8" key="1">
    <citation type="submission" date="2018-12" db="EMBL/GenBank/DDBJ databases">
        <title>Rubrispira sanarue gen. nov., sp., nov., a member of the order Silvanigrellales, isolated from a brackish lake in Hamamatsu Japan.</title>
        <authorList>
            <person name="Maejima Y."/>
            <person name="Iino T."/>
            <person name="Muraguchi Y."/>
            <person name="Fukuda K."/>
            <person name="Nojiri H."/>
            <person name="Ohkuma M."/>
            <person name="Moriuchi R."/>
            <person name="Dohra H."/>
            <person name="Kimbara K."/>
            <person name="Shintani M."/>
        </authorList>
    </citation>
    <scope>NUCLEOTIDE SEQUENCE [LARGE SCALE GENOMIC DNA]</scope>
    <source>
        <strain evidence="7 8">RF1110005</strain>
    </source>
</reference>
<evidence type="ECO:0000313" key="8">
    <source>
        <dbReference type="Proteomes" id="UP000291236"/>
    </source>
</evidence>
<dbReference type="RefSeq" id="WP_172603719.1">
    <property type="nucleotide sequence ID" value="NZ_AP019368.1"/>
</dbReference>
<dbReference type="PANTHER" id="PTHR30213:SF0">
    <property type="entry name" value="UPF0761 MEMBRANE PROTEIN YIHY"/>
    <property type="match status" value="1"/>
</dbReference>
<comment type="subcellular location">
    <subcellularLocation>
        <location evidence="1">Cell membrane</location>
        <topology evidence="1">Multi-pass membrane protein</topology>
    </subcellularLocation>
</comment>
<keyword evidence="4 6" id="KW-1133">Transmembrane helix</keyword>
<gene>
    <name evidence="7" type="ORF">JCM31447_03450</name>
</gene>
<accession>A0A4P2VGL5</accession>
<keyword evidence="8" id="KW-1185">Reference proteome</keyword>
<evidence type="ECO:0000256" key="5">
    <source>
        <dbReference type="ARBA" id="ARBA00023136"/>
    </source>
</evidence>
<dbReference type="EMBL" id="AP019368">
    <property type="protein sequence ID" value="BBH51916.1"/>
    <property type="molecule type" value="Genomic_DNA"/>
</dbReference>
<feature type="transmembrane region" description="Helical" evidence="6">
    <location>
        <begin position="125"/>
        <end position="144"/>
    </location>
</feature>
<evidence type="ECO:0000256" key="1">
    <source>
        <dbReference type="ARBA" id="ARBA00004651"/>
    </source>
</evidence>
<evidence type="ECO:0000256" key="3">
    <source>
        <dbReference type="ARBA" id="ARBA00022692"/>
    </source>
</evidence>
<name>A0A4P2VGL5_FLUSA</name>
<evidence type="ECO:0000256" key="4">
    <source>
        <dbReference type="ARBA" id="ARBA00022989"/>
    </source>
</evidence>
<proteinExistence type="predicted"/>
<evidence type="ECO:0000313" key="7">
    <source>
        <dbReference type="EMBL" id="BBH51916.1"/>
    </source>
</evidence>
<feature type="transmembrane region" description="Helical" evidence="6">
    <location>
        <begin position="203"/>
        <end position="228"/>
    </location>
</feature>
<dbReference type="KEGG" id="sbf:JCM31447_03450"/>
<dbReference type="GO" id="GO:0005886">
    <property type="term" value="C:plasma membrane"/>
    <property type="evidence" value="ECO:0007669"/>
    <property type="project" value="UniProtKB-SubCell"/>
</dbReference>
<dbReference type="NCBIfam" id="TIGR00765">
    <property type="entry name" value="yihY_not_rbn"/>
    <property type="match status" value="1"/>
</dbReference>
<sequence length="429" mass="49604">MIPQFHKIIYSINRTLKRPRHKEIIFAIKKGLFIKKCELVFRESIFVLRNSNLSEKSAQLTYTSILSVVPLLAILFTFIHTVNGLNDFFVQTISPTIIKHFGIVAGLQISEYLHILIKNLEVKELGIISLVTFLVTVVLLLLRIEDTFDEIMDIKGKLSLFNRLTKCWVILTITPFILGLASIKSDQFISWITIKDFDSYNTLAIKSFRMGFGMFFQALFFVIIYYIIPSKRLNFKVVLFGGVISSLLFEGLQFLNVYLARRAFSGDPIHMYGTAPLIAVLFFVWLRIIWIITLFGAALTVSCQRIIYYKHSLSKQLYPRKSLADCLTVYKIISQQFQNLNEATTIEHIVKVSYLNKKDAEDWVEYLLHHKFICASGEISNDVLYIPTYKSIMSEKNRPSFLKELLTNDDLEKDIMLAEISTLFEKHKK</sequence>
<evidence type="ECO:0000256" key="2">
    <source>
        <dbReference type="ARBA" id="ARBA00022475"/>
    </source>
</evidence>
<organism evidence="7 8">
    <name type="scientific">Fluviispira sanaruensis</name>
    <dbReference type="NCBI Taxonomy" id="2493639"/>
    <lineage>
        <taxon>Bacteria</taxon>
        <taxon>Pseudomonadati</taxon>
        <taxon>Bdellovibrionota</taxon>
        <taxon>Oligoflexia</taxon>
        <taxon>Silvanigrellales</taxon>
        <taxon>Silvanigrellaceae</taxon>
        <taxon>Fluviispira</taxon>
    </lineage>
</organism>
<evidence type="ECO:0000256" key="6">
    <source>
        <dbReference type="SAM" id="Phobius"/>
    </source>
</evidence>
<keyword evidence="5 6" id="KW-0472">Membrane</keyword>